<dbReference type="GO" id="GO:0030968">
    <property type="term" value="P:endoplasmic reticulum unfolded protein response"/>
    <property type="evidence" value="ECO:0007669"/>
    <property type="project" value="TreeGrafter"/>
</dbReference>
<dbReference type="SUPFAM" id="SSF53067">
    <property type="entry name" value="Actin-like ATPase domain"/>
    <property type="match status" value="2"/>
</dbReference>
<keyword evidence="7" id="KW-0143">Chaperone</keyword>
<evidence type="ECO:0000313" key="10">
    <source>
        <dbReference type="Proteomes" id="UP001265746"/>
    </source>
</evidence>
<dbReference type="CDD" id="cd10230">
    <property type="entry name" value="ASKHA_NBD_HSP70_HYOU1"/>
    <property type="match status" value="1"/>
</dbReference>
<evidence type="ECO:0000256" key="4">
    <source>
        <dbReference type="ARBA" id="ARBA00022741"/>
    </source>
</evidence>
<dbReference type="FunFam" id="1.20.1270.10:FF:000002">
    <property type="entry name" value="Heat shock 70 kDa protein 4"/>
    <property type="match status" value="1"/>
</dbReference>
<feature type="compositionally biased region" description="Basic and acidic residues" evidence="8">
    <location>
        <begin position="975"/>
        <end position="1027"/>
    </location>
</feature>
<keyword evidence="3" id="KW-0732">Signal</keyword>
<dbReference type="Gene3D" id="1.20.1270.10">
    <property type="match status" value="1"/>
</dbReference>
<evidence type="ECO:0000313" key="9">
    <source>
        <dbReference type="EMBL" id="KAK2607092.1"/>
    </source>
</evidence>
<dbReference type="Gene3D" id="3.90.640.10">
    <property type="entry name" value="Actin, Chain A, domain 4"/>
    <property type="match status" value="1"/>
</dbReference>
<feature type="compositionally biased region" description="Basic residues" evidence="8">
    <location>
        <begin position="943"/>
        <end position="960"/>
    </location>
</feature>
<evidence type="ECO:0000256" key="2">
    <source>
        <dbReference type="ARBA" id="ARBA00007381"/>
    </source>
</evidence>
<dbReference type="FunFam" id="3.90.640.10:FF:000039">
    <property type="entry name" value="Hsp70 family chaperone Lhs1/Orp150"/>
    <property type="match status" value="1"/>
</dbReference>
<dbReference type="GO" id="GO:0140662">
    <property type="term" value="F:ATP-dependent protein folding chaperone"/>
    <property type="evidence" value="ECO:0007669"/>
    <property type="project" value="InterPro"/>
</dbReference>
<comment type="subcellular location">
    <subcellularLocation>
        <location evidence="1">Endoplasmic reticulum lumen</location>
    </subcellularLocation>
</comment>
<dbReference type="PRINTS" id="PR00301">
    <property type="entry name" value="HEATSHOCK70"/>
</dbReference>
<proteinExistence type="inferred from homology"/>
<feature type="compositionally biased region" description="Low complexity" evidence="8">
    <location>
        <begin position="821"/>
        <end position="843"/>
    </location>
</feature>
<organism evidence="9 10">
    <name type="scientific">Phomopsis amygdali</name>
    <name type="common">Fusicoccum amygdali</name>
    <dbReference type="NCBI Taxonomy" id="1214568"/>
    <lineage>
        <taxon>Eukaryota</taxon>
        <taxon>Fungi</taxon>
        <taxon>Dikarya</taxon>
        <taxon>Ascomycota</taxon>
        <taxon>Pezizomycotina</taxon>
        <taxon>Sordariomycetes</taxon>
        <taxon>Sordariomycetidae</taxon>
        <taxon>Diaporthales</taxon>
        <taxon>Diaporthaceae</taxon>
        <taxon>Diaporthe</taxon>
    </lineage>
</organism>
<feature type="compositionally biased region" description="Basic and acidic residues" evidence="8">
    <location>
        <begin position="601"/>
        <end position="610"/>
    </location>
</feature>
<feature type="compositionally biased region" description="Acidic residues" evidence="8">
    <location>
        <begin position="613"/>
        <end position="622"/>
    </location>
</feature>
<dbReference type="GO" id="GO:0005788">
    <property type="term" value="C:endoplasmic reticulum lumen"/>
    <property type="evidence" value="ECO:0007669"/>
    <property type="project" value="UniProtKB-SubCell"/>
</dbReference>
<comment type="caution">
    <text evidence="9">The sequence shown here is derived from an EMBL/GenBank/DDBJ whole genome shotgun (WGS) entry which is preliminary data.</text>
</comment>
<gene>
    <name evidence="9" type="ORF">N8I77_005797</name>
</gene>
<dbReference type="GO" id="GO:0005524">
    <property type="term" value="F:ATP binding"/>
    <property type="evidence" value="ECO:0007669"/>
    <property type="project" value="UniProtKB-KW"/>
</dbReference>
<dbReference type="PANTHER" id="PTHR45639:SF3">
    <property type="entry name" value="HYPOXIA UP-REGULATED PROTEIN 1"/>
    <property type="match status" value="1"/>
</dbReference>
<evidence type="ECO:0000256" key="7">
    <source>
        <dbReference type="ARBA" id="ARBA00023186"/>
    </source>
</evidence>
<feature type="region of interest" description="Disordered" evidence="8">
    <location>
        <begin position="821"/>
        <end position="881"/>
    </location>
</feature>
<keyword evidence="10" id="KW-1185">Reference proteome</keyword>
<dbReference type="Pfam" id="PF00012">
    <property type="entry name" value="HSP70"/>
    <property type="match status" value="1"/>
</dbReference>
<comment type="similarity">
    <text evidence="2">Belongs to the heat shock protein 70 family.</text>
</comment>
<feature type="compositionally biased region" description="Low complexity" evidence="8">
    <location>
        <begin position="623"/>
        <end position="656"/>
    </location>
</feature>
<dbReference type="InterPro" id="IPR029048">
    <property type="entry name" value="HSP70_C_sf"/>
</dbReference>
<protein>
    <submittedName>
        <fullName evidence="9">Uncharacterized protein</fullName>
    </submittedName>
</protein>
<dbReference type="EMBL" id="JAUJFL010000003">
    <property type="protein sequence ID" value="KAK2607092.1"/>
    <property type="molecule type" value="Genomic_DNA"/>
</dbReference>
<dbReference type="InterPro" id="IPR013126">
    <property type="entry name" value="Hsp_70_fam"/>
</dbReference>
<dbReference type="Gene3D" id="3.30.30.30">
    <property type="match status" value="1"/>
</dbReference>
<evidence type="ECO:0000256" key="3">
    <source>
        <dbReference type="ARBA" id="ARBA00022729"/>
    </source>
</evidence>
<evidence type="ECO:0000256" key="1">
    <source>
        <dbReference type="ARBA" id="ARBA00004319"/>
    </source>
</evidence>
<reference evidence="9" key="1">
    <citation type="submission" date="2023-06" db="EMBL/GenBank/DDBJ databases">
        <authorList>
            <person name="Noh H."/>
        </authorList>
    </citation>
    <scope>NUCLEOTIDE SEQUENCE</scope>
    <source>
        <strain evidence="9">DUCC20226</strain>
    </source>
</reference>
<dbReference type="InterPro" id="IPR043129">
    <property type="entry name" value="ATPase_NBD"/>
</dbReference>
<dbReference type="FunFam" id="3.30.30.30:FF:000004">
    <property type="entry name" value="hypoxia up-regulated protein 1"/>
    <property type="match status" value="1"/>
</dbReference>
<dbReference type="AlphaFoldDB" id="A0AAD9SF76"/>
<feature type="region of interest" description="Disordered" evidence="8">
    <location>
        <begin position="935"/>
        <end position="1027"/>
    </location>
</feature>
<name>A0AAD9SF76_PHOAM</name>
<keyword evidence="6" id="KW-0067">ATP-binding</keyword>
<dbReference type="Gene3D" id="2.60.34.10">
    <property type="entry name" value="Substrate Binding Domain Of DNAk, Chain A, domain 1"/>
    <property type="match status" value="1"/>
</dbReference>
<keyword evidence="4" id="KW-0547">Nucleotide-binding</keyword>
<dbReference type="PANTHER" id="PTHR45639">
    <property type="entry name" value="HSC70CB, ISOFORM G-RELATED"/>
    <property type="match status" value="1"/>
</dbReference>
<dbReference type="GO" id="GO:0034663">
    <property type="term" value="C:endoplasmic reticulum chaperone complex"/>
    <property type="evidence" value="ECO:0007669"/>
    <property type="project" value="TreeGrafter"/>
</dbReference>
<evidence type="ECO:0000256" key="5">
    <source>
        <dbReference type="ARBA" id="ARBA00022824"/>
    </source>
</evidence>
<keyword evidence="5" id="KW-0256">Endoplasmic reticulum</keyword>
<dbReference type="Proteomes" id="UP001265746">
    <property type="component" value="Unassembled WGS sequence"/>
</dbReference>
<feature type="region of interest" description="Disordered" evidence="8">
    <location>
        <begin position="601"/>
        <end position="663"/>
    </location>
</feature>
<evidence type="ECO:0000256" key="6">
    <source>
        <dbReference type="ARBA" id="ARBA00022840"/>
    </source>
</evidence>
<sequence>MATRLLSPLRIVLCAVFFFTAHVYAASAVLGIDLGTEYIKAALVKPGIPLDIVLTKDSRRKEISAVTFKPPQNGPKKGEFPERLYGSDAMALSARFPGDVFPNLKTLLGLPVDSPAVREYAARHPALQLESHKVKNTAAFKSKDAFTPEEQAWLVEELLAMELQSIQKNAENMAGPGTSVRSVVVTVPPFYTIEEKRAIEAAVELAGLKVLSLISDGLAVGVNYASSRTFPNVNEGGKPEHHMVFDMGAGSTKATILKMQGRTVKDIGKFNKTVQEVLVSGSGWDRSLGGDALNALIVDDMAQKFVESSGAKKVGATLEGVKAHGRAVAKLSKDAERLRHVLSANQNSQASFEGLYEDVDFKYKITRAEFETMVEAHASRVGVAIQGALDMAGLKVDDLDSVILHGGATRTPFVQKELEKIFGTGDKIRSNVNSDESAVFGAGLRAAELSPSFRVKEIRISEGAAYPAGIKWVDDKGKARHQRLWTTTSHLGATAKEVTFNNKDDFSVEFYQETPALAADVTTGVEEKATKTFNTKNLTETVSLMKEKYSCEPSDVQFKFGVRLAGENGEVEVTKAYVECEAEVVEKESLIDGVKNMFGFGKKDEQKPLTDGESSESAEDASAESVESSSSTTSTDTTTSTTSTSSTTSSASTTESAEAKEGKKTKKIVSVPVKFELEKTGSAQLDKLDVLQSKDRLKAFEQSDKLRRQREEALNQLEGFTYKIRDLLDSESFIAASTEKERKSLEQKGSDASDWLYGEGVDASKDELKKRIKELQDIVTPIQNRIEESTERPKLLEGLKKALKQTDEFVKDIKQKIAEAEAWTSSQSASATASSDSSTVTAAPSDDFADLEDDSTTSTTKSPTMEDVVKDRGPVPPLYTLEDLKETEDLFAKITAWLEKKEPAQEKLGATDDPVLTVKALKEWREKLDKAGQDLALKSVNNFKKKKGKSSSSKSKKSKATKSSATPGSEQTIEIGKDGKVPSEEEIEELIKKFTEEAAAREAAGKKEETGSEEKMKDGDDHKRDEL</sequence>
<dbReference type="InterPro" id="IPR029047">
    <property type="entry name" value="HSP70_peptide-bd_sf"/>
</dbReference>
<evidence type="ECO:0000256" key="8">
    <source>
        <dbReference type="SAM" id="MobiDB-lite"/>
    </source>
</evidence>
<accession>A0AAD9SF76</accession>
<dbReference type="Gene3D" id="3.30.420.40">
    <property type="match status" value="2"/>
</dbReference>
<dbReference type="SUPFAM" id="SSF100934">
    <property type="entry name" value="Heat shock protein 70kD (HSP70), C-terminal subdomain"/>
    <property type="match status" value="1"/>
</dbReference>